<dbReference type="HAMAP" id="MF_00074">
    <property type="entry name" value="16SrRNA_methyltr_G"/>
    <property type="match status" value="1"/>
</dbReference>
<dbReference type="FunFam" id="3.40.50.150:FF:000041">
    <property type="entry name" value="Ribosomal RNA small subunit methyltransferase G"/>
    <property type="match status" value="1"/>
</dbReference>
<keyword evidence="9" id="KW-1185">Reference proteome</keyword>
<dbReference type="Proteomes" id="UP000317371">
    <property type="component" value="Unassembled WGS sequence"/>
</dbReference>
<dbReference type="EC" id="2.1.1.-" evidence="6"/>
<feature type="binding site" evidence="6">
    <location>
        <begin position="141"/>
        <end position="143"/>
    </location>
    <ligand>
        <name>S-adenosyl-L-methionine</name>
        <dbReference type="ChEBI" id="CHEBI:59789"/>
    </ligand>
</feature>
<protein>
    <recommendedName>
        <fullName evidence="6">Ribosomal RNA small subunit methyltransferase G</fullName>
        <ecNumber evidence="6">2.1.1.-</ecNumber>
    </recommendedName>
    <alternativeName>
        <fullName evidence="6">16S rRNA 7-methylguanosine methyltransferase</fullName>
        <shortName evidence="6">16S rRNA m7G methyltransferase</shortName>
    </alternativeName>
</protein>
<dbReference type="Gene3D" id="3.40.50.150">
    <property type="entry name" value="Vaccinia Virus protein VP39"/>
    <property type="match status" value="1"/>
</dbReference>
<evidence type="ECO:0000256" key="2">
    <source>
        <dbReference type="ARBA" id="ARBA00022552"/>
    </source>
</evidence>
<dbReference type="FunCoup" id="A0A540VFA6">
    <property type="interactions" value="385"/>
</dbReference>
<gene>
    <name evidence="6 8" type="primary">rsmG</name>
    <name evidence="8" type="ORF">FKZ61_12540</name>
</gene>
<dbReference type="GO" id="GO:0070043">
    <property type="term" value="F:rRNA (guanine-N7-)-methyltransferase activity"/>
    <property type="evidence" value="ECO:0007669"/>
    <property type="project" value="UniProtKB-UniRule"/>
</dbReference>
<keyword evidence="3 6" id="KW-0489">Methyltransferase</keyword>
<dbReference type="InParanoid" id="A0A540VFA6"/>
<feature type="region of interest" description="Disordered" evidence="7">
    <location>
        <begin position="1"/>
        <end position="34"/>
    </location>
</feature>
<evidence type="ECO:0000256" key="1">
    <source>
        <dbReference type="ARBA" id="ARBA00022490"/>
    </source>
</evidence>
<keyword evidence="5 6" id="KW-0949">S-adenosyl-L-methionine</keyword>
<evidence type="ECO:0000313" key="9">
    <source>
        <dbReference type="Proteomes" id="UP000317371"/>
    </source>
</evidence>
<evidence type="ECO:0000256" key="7">
    <source>
        <dbReference type="SAM" id="MobiDB-lite"/>
    </source>
</evidence>
<dbReference type="NCBIfam" id="TIGR00138">
    <property type="entry name" value="rsmG_gidB"/>
    <property type="match status" value="1"/>
</dbReference>
<dbReference type="GO" id="GO:0005829">
    <property type="term" value="C:cytosol"/>
    <property type="evidence" value="ECO:0007669"/>
    <property type="project" value="TreeGrafter"/>
</dbReference>
<dbReference type="OrthoDB" id="9808773at2"/>
<proteinExistence type="inferred from homology"/>
<name>A0A540VFA6_9CHLR</name>
<keyword evidence="1 6" id="KW-0963">Cytoplasm</keyword>
<dbReference type="InterPro" id="IPR029063">
    <property type="entry name" value="SAM-dependent_MTases_sf"/>
</dbReference>
<dbReference type="PANTHER" id="PTHR31760">
    <property type="entry name" value="S-ADENOSYL-L-METHIONINE-DEPENDENT METHYLTRANSFERASES SUPERFAMILY PROTEIN"/>
    <property type="match status" value="1"/>
</dbReference>
<sequence length="279" mass="31057">MLHHPPQDSPSPQDQPEATAPLPPEVPEDVDPADPLPLLREGCARWGLTLSPRQIQQFVTHYVELVRWNQRVNLTAITDFEDVQVKHFLDSLAALPLICQELEEPLPPTRPLHLVDVGSGAGFPGIPLKIVAPRLKLTLMDGTGKKVRFLEQLVAKLALSNTQVVQGRAEELGRQMAYRGQFDLVTARAVAPLNTLVEYLLPLCRRGGLAIMYKGPGAAQEFMEARRAIEILGGDVVRFAPVQVPFLPEQRFILLVKKVRHTPQQYPRGQGLPRKKPLT</sequence>
<dbReference type="AlphaFoldDB" id="A0A540VFA6"/>
<organism evidence="8 9">
    <name type="scientific">Litorilinea aerophila</name>
    <dbReference type="NCBI Taxonomy" id="1204385"/>
    <lineage>
        <taxon>Bacteria</taxon>
        <taxon>Bacillati</taxon>
        <taxon>Chloroflexota</taxon>
        <taxon>Caldilineae</taxon>
        <taxon>Caldilineales</taxon>
        <taxon>Caldilineaceae</taxon>
        <taxon>Litorilinea</taxon>
    </lineage>
</organism>
<feature type="binding site" evidence="6">
    <location>
        <position position="188"/>
    </location>
    <ligand>
        <name>S-adenosyl-L-methionine</name>
        <dbReference type="ChEBI" id="CHEBI:59789"/>
    </ligand>
</feature>
<reference evidence="8 9" key="1">
    <citation type="submission" date="2019-06" db="EMBL/GenBank/DDBJ databases">
        <title>Genome sequence of Litorilinea aerophila BAA-2444.</title>
        <authorList>
            <person name="Maclea K.S."/>
            <person name="Maurais E.G."/>
            <person name="Iannazzi L.C."/>
        </authorList>
    </citation>
    <scope>NUCLEOTIDE SEQUENCE [LARGE SCALE GENOMIC DNA]</scope>
    <source>
        <strain evidence="8 9">ATCC BAA-2444</strain>
    </source>
</reference>
<feature type="binding site" evidence="6">
    <location>
        <position position="118"/>
    </location>
    <ligand>
        <name>S-adenosyl-L-methionine</name>
        <dbReference type="ChEBI" id="CHEBI:59789"/>
    </ligand>
</feature>
<dbReference type="InterPro" id="IPR003682">
    <property type="entry name" value="rRNA_ssu_MeTfrase_G"/>
</dbReference>
<evidence type="ECO:0000256" key="4">
    <source>
        <dbReference type="ARBA" id="ARBA00022679"/>
    </source>
</evidence>
<comment type="function">
    <text evidence="6">Specifically methylates the N7 position of a guanine in 16S rRNA.</text>
</comment>
<comment type="subcellular location">
    <subcellularLocation>
        <location evidence="6">Cytoplasm</location>
    </subcellularLocation>
</comment>
<feature type="binding site" evidence="6">
    <location>
        <begin position="169"/>
        <end position="170"/>
    </location>
    <ligand>
        <name>S-adenosyl-L-methionine</name>
        <dbReference type="ChEBI" id="CHEBI:59789"/>
    </ligand>
</feature>
<evidence type="ECO:0000256" key="5">
    <source>
        <dbReference type="ARBA" id="ARBA00022691"/>
    </source>
</evidence>
<dbReference type="PANTHER" id="PTHR31760:SF0">
    <property type="entry name" value="S-ADENOSYL-L-METHIONINE-DEPENDENT METHYLTRANSFERASES SUPERFAMILY PROTEIN"/>
    <property type="match status" value="1"/>
</dbReference>
<evidence type="ECO:0000256" key="6">
    <source>
        <dbReference type="HAMAP-Rule" id="MF_00074"/>
    </source>
</evidence>
<keyword evidence="4 6" id="KW-0808">Transferase</keyword>
<dbReference type="SUPFAM" id="SSF53335">
    <property type="entry name" value="S-adenosyl-L-methionine-dependent methyltransferases"/>
    <property type="match status" value="1"/>
</dbReference>
<dbReference type="Pfam" id="PF02527">
    <property type="entry name" value="GidB"/>
    <property type="match status" value="1"/>
</dbReference>
<evidence type="ECO:0000256" key="3">
    <source>
        <dbReference type="ARBA" id="ARBA00022603"/>
    </source>
</evidence>
<keyword evidence="2 6" id="KW-0698">rRNA processing</keyword>
<evidence type="ECO:0000313" key="8">
    <source>
        <dbReference type="EMBL" id="TQE95444.1"/>
    </source>
</evidence>
<dbReference type="EMBL" id="VIGC01000014">
    <property type="protein sequence ID" value="TQE95444.1"/>
    <property type="molecule type" value="Genomic_DNA"/>
</dbReference>
<accession>A0A540VFA6</accession>
<comment type="caution">
    <text evidence="8">The sequence shown here is derived from an EMBL/GenBank/DDBJ whole genome shotgun (WGS) entry which is preliminary data.</text>
</comment>
<comment type="similarity">
    <text evidence="6">Belongs to the methyltransferase superfamily. RNA methyltransferase RsmG family.</text>
</comment>
<feature type="binding site" evidence="6">
    <location>
        <position position="123"/>
    </location>
    <ligand>
        <name>S-adenosyl-L-methionine</name>
        <dbReference type="ChEBI" id="CHEBI:59789"/>
    </ligand>
</feature>